<sequence>MDDSNAELLELAKKIVSSLHSQNHLNEFEPIGVKNNDDMVQHVYKTLLSQETKLTKCAEGVKSTNAGVCFAYNEKTNTMIVFHPDKNDFTHTVYRPNDGKERFDVKVRNITIAQGGQTPEIKRGIFELMPELEHKAHKKQEQKTQSNKSAEAERAREEQLKRILARRQRSWELERNGGREFEPKSIS</sequence>
<name>A0A0F3IDW3_9GAMM</name>
<comment type="caution">
    <text evidence="2">The sequence shown here is derived from an EMBL/GenBank/DDBJ whole genome shotgun (WGS) entry which is preliminary data.</text>
</comment>
<evidence type="ECO:0000313" key="3">
    <source>
        <dbReference type="Proteomes" id="UP000033684"/>
    </source>
</evidence>
<accession>A0A0F3IDW3</accession>
<gene>
    <name evidence="2" type="ORF">VZ94_21600</name>
</gene>
<protein>
    <submittedName>
        <fullName evidence="2">Uncharacterized protein</fullName>
    </submittedName>
</protein>
<proteinExistence type="predicted"/>
<feature type="compositionally biased region" description="Basic and acidic residues" evidence="1">
    <location>
        <begin position="150"/>
        <end position="161"/>
    </location>
</feature>
<dbReference type="Proteomes" id="UP000033684">
    <property type="component" value="Unassembled WGS sequence"/>
</dbReference>
<organism evidence="2 3">
    <name type="scientific">Methylocucumis oryzae</name>
    <dbReference type="NCBI Taxonomy" id="1632867"/>
    <lineage>
        <taxon>Bacteria</taxon>
        <taxon>Pseudomonadati</taxon>
        <taxon>Pseudomonadota</taxon>
        <taxon>Gammaproteobacteria</taxon>
        <taxon>Methylococcales</taxon>
        <taxon>Methylococcaceae</taxon>
        <taxon>Methylocucumis</taxon>
    </lineage>
</organism>
<feature type="compositionally biased region" description="Basic and acidic residues" evidence="1">
    <location>
        <begin position="169"/>
        <end position="187"/>
    </location>
</feature>
<reference evidence="2 3" key="2">
    <citation type="journal article" date="2016" name="Microb. Ecol.">
        <title>Genome Characteristics of a Novel Type I Methanotroph (Sn10-6) Isolated from a Flooded Indian Rice Field.</title>
        <authorList>
            <person name="Rahalkar M.C."/>
            <person name="Pandit P.S."/>
            <person name="Dhakephalkar P.K."/>
            <person name="Pore S."/>
            <person name="Arora P."/>
            <person name="Kapse N."/>
        </authorList>
    </citation>
    <scope>NUCLEOTIDE SEQUENCE [LARGE SCALE GENOMIC DNA]</scope>
    <source>
        <strain evidence="2 3">Sn10-6</strain>
    </source>
</reference>
<dbReference type="RefSeq" id="WP_045780827.1">
    <property type="nucleotide sequence ID" value="NZ_LAJX01000361.1"/>
</dbReference>
<keyword evidence="3" id="KW-1185">Reference proteome</keyword>
<dbReference type="AlphaFoldDB" id="A0A0F3IDW3"/>
<reference evidence="3" key="1">
    <citation type="submission" date="2015-03" db="EMBL/GenBank/DDBJ databases">
        <title>Draft genome sequence of a novel methanotroph (Sn10-6) isolated from flooded ricefield rhizosphere in India.</title>
        <authorList>
            <person name="Pandit P.S."/>
            <person name="Pore S.D."/>
            <person name="Arora P."/>
            <person name="Kapse N.G."/>
            <person name="Dhakephalkar P.K."/>
            <person name="Rahalkar M.C."/>
        </authorList>
    </citation>
    <scope>NUCLEOTIDE SEQUENCE [LARGE SCALE GENOMIC DNA]</scope>
    <source>
        <strain evidence="3">Sn10-6</strain>
    </source>
</reference>
<feature type="region of interest" description="Disordered" evidence="1">
    <location>
        <begin position="135"/>
        <end position="187"/>
    </location>
</feature>
<dbReference type="EMBL" id="LAJX01000361">
    <property type="protein sequence ID" value="KJV04956.1"/>
    <property type="molecule type" value="Genomic_DNA"/>
</dbReference>
<evidence type="ECO:0000313" key="2">
    <source>
        <dbReference type="EMBL" id="KJV04956.1"/>
    </source>
</evidence>
<evidence type="ECO:0000256" key="1">
    <source>
        <dbReference type="SAM" id="MobiDB-lite"/>
    </source>
</evidence>